<keyword evidence="2" id="KW-0812">Transmembrane</keyword>
<evidence type="ECO:0000256" key="1">
    <source>
        <dbReference type="SAM" id="MobiDB-lite"/>
    </source>
</evidence>
<comment type="caution">
    <text evidence="3">The sequence shown here is derived from an EMBL/GenBank/DDBJ whole genome shotgun (WGS) entry which is preliminary data.</text>
</comment>
<evidence type="ECO:0000256" key="2">
    <source>
        <dbReference type="SAM" id="Phobius"/>
    </source>
</evidence>
<feature type="region of interest" description="Disordered" evidence="1">
    <location>
        <begin position="45"/>
        <end position="100"/>
    </location>
</feature>
<feature type="compositionally biased region" description="Low complexity" evidence="1">
    <location>
        <begin position="74"/>
        <end position="83"/>
    </location>
</feature>
<evidence type="ECO:0000313" key="4">
    <source>
        <dbReference type="Proteomes" id="UP001139493"/>
    </source>
</evidence>
<evidence type="ECO:0000313" key="3">
    <source>
        <dbReference type="EMBL" id="MCP2264044.1"/>
    </source>
</evidence>
<gene>
    <name evidence="3" type="ORF">APR03_001380</name>
</gene>
<reference evidence="3" key="1">
    <citation type="submission" date="2022-06" db="EMBL/GenBank/DDBJ databases">
        <title>Genomic Encyclopedia of Archaeal and Bacterial Type Strains, Phase II (KMG-II): from individual species to whole genera.</title>
        <authorList>
            <person name="Goeker M."/>
        </authorList>
    </citation>
    <scope>NUCLEOTIDE SEQUENCE</scope>
    <source>
        <strain evidence="3">DSM 26652</strain>
    </source>
</reference>
<dbReference type="RefSeq" id="WP_253833970.1">
    <property type="nucleotide sequence ID" value="NZ_JAMTCS010000003.1"/>
</dbReference>
<proteinExistence type="predicted"/>
<feature type="compositionally biased region" description="Low complexity" evidence="1">
    <location>
        <begin position="55"/>
        <end position="66"/>
    </location>
</feature>
<feature type="compositionally biased region" description="Gly residues" evidence="1">
    <location>
        <begin position="45"/>
        <end position="54"/>
    </location>
</feature>
<organism evidence="3 4">
    <name type="scientific">Promicromonospora thailandica</name>
    <dbReference type="NCBI Taxonomy" id="765201"/>
    <lineage>
        <taxon>Bacteria</taxon>
        <taxon>Bacillati</taxon>
        <taxon>Actinomycetota</taxon>
        <taxon>Actinomycetes</taxon>
        <taxon>Micrococcales</taxon>
        <taxon>Promicromonosporaceae</taxon>
        <taxon>Promicromonospora</taxon>
    </lineage>
</organism>
<keyword evidence="2" id="KW-1133">Transmembrane helix</keyword>
<protein>
    <submittedName>
        <fullName evidence="3">Sporulation protein YtfJ (Spore_YtfJ)</fullName>
    </submittedName>
</protein>
<sequence>MRYIPDLRRISEAAAESFGVRQVYGEPVERDGVVVVPAVRVVSGGGAGGGGGSDAGSAAGPAAEPGAEPDDAEAPAADGAPAGDEPRPPAEGGGGGVGFGRRAEPAGAFVLDDRGVRWVPALDVNRIVLGGQVAFVLAAVVVGWALTRRRR</sequence>
<dbReference type="EMBL" id="JAMTCS010000003">
    <property type="protein sequence ID" value="MCP2264044.1"/>
    <property type="molecule type" value="Genomic_DNA"/>
</dbReference>
<accession>A0A9X2FZI3</accession>
<feature type="transmembrane region" description="Helical" evidence="2">
    <location>
        <begin position="127"/>
        <end position="146"/>
    </location>
</feature>
<name>A0A9X2FZI3_9MICO</name>
<dbReference type="AlphaFoldDB" id="A0A9X2FZI3"/>
<keyword evidence="2" id="KW-0472">Membrane</keyword>
<dbReference type="Proteomes" id="UP001139493">
    <property type="component" value="Unassembled WGS sequence"/>
</dbReference>
<keyword evidence="4" id="KW-1185">Reference proteome</keyword>